<dbReference type="PROSITE" id="PS00108">
    <property type="entry name" value="PROTEIN_KINASE_ST"/>
    <property type="match status" value="1"/>
</dbReference>
<dbReference type="InterPro" id="IPR008271">
    <property type="entry name" value="Ser/Thr_kinase_AS"/>
</dbReference>
<gene>
    <name evidence="9" type="primary">MAPKKK17_5</name>
    <name evidence="9" type="ORF">CK203_023359</name>
</gene>
<comment type="similarity">
    <text evidence="6">Belongs to the protein kinase superfamily.</text>
</comment>
<organism evidence="9 10">
    <name type="scientific">Vitis vinifera</name>
    <name type="common">Grape</name>
    <dbReference type="NCBI Taxonomy" id="29760"/>
    <lineage>
        <taxon>Eukaryota</taxon>
        <taxon>Viridiplantae</taxon>
        <taxon>Streptophyta</taxon>
        <taxon>Embryophyta</taxon>
        <taxon>Tracheophyta</taxon>
        <taxon>Spermatophyta</taxon>
        <taxon>Magnoliopsida</taxon>
        <taxon>eudicotyledons</taxon>
        <taxon>Gunneridae</taxon>
        <taxon>Pentapetalae</taxon>
        <taxon>rosids</taxon>
        <taxon>Vitales</taxon>
        <taxon>Vitaceae</taxon>
        <taxon>Viteae</taxon>
        <taxon>Vitis</taxon>
    </lineage>
</organism>
<reference evidence="9 10" key="1">
    <citation type="journal article" date="2018" name="PLoS Genet.">
        <title>Population sequencing reveals clonal diversity and ancestral inbreeding in the grapevine cultivar Chardonnay.</title>
        <authorList>
            <person name="Roach M.J."/>
            <person name="Johnson D.L."/>
            <person name="Bohlmann J."/>
            <person name="van Vuuren H.J."/>
            <person name="Jones S.J."/>
            <person name="Pretorius I.S."/>
            <person name="Schmidt S.A."/>
            <person name="Borneman A.R."/>
        </authorList>
    </citation>
    <scope>NUCLEOTIDE SEQUENCE [LARGE SCALE GENOMIC DNA]</scope>
    <source>
        <strain evidence="10">cv. Chardonnay</strain>
        <tissue evidence="9">Leaf</tissue>
    </source>
</reference>
<feature type="binding site" evidence="5">
    <location>
        <position position="32"/>
    </location>
    <ligand>
        <name>ATP</name>
        <dbReference type="ChEBI" id="CHEBI:30616"/>
    </ligand>
</feature>
<dbReference type="EMBL" id="QGNW01000060">
    <property type="protein sequence ID" value="RVX04566.1"/>
    <property type="molecule type" value="Genomic_DNA"/>
</dbReference>
<keyword evidence="3 9" id="KW-0418">Kinase</keyword>
<keyword evidence="2 5" id="KW-0547">Nucleotide-binding</keyword>
<dbReference type="SUPFAM" id="SSF56112">
    <property type="entry name" value="Protein kinase-like (PK-like)"/>
    <property type="match status" value="1"/>
</dbReference>
<dbReference type="PROSITE" id="PS00107">
    <property type="entry name" value="PROTEIN_KINASE_ATP"/>
    <property type="match status" value="1"/>
</dbReference>
<proteinExistence type="inferred from homology"/>
<evidence type="ECO:0000256" key="4">
    <source>
        <dbReference type="ARBA" id="ARBA00022840"/>
    </source>
</evidence>
<dbReference type="InterPro" id="IPR052751">
    <property type="entry name" value="Plant_MAPKKK"/>
</dbReference>
<evidence type="ECO:0000256" key="5">
    <source>
        <dbReference type="PROSITE-ProRule" id="PRU10141"/>
    </source>
</evidence>
<accession>A0A438J6N0</accession>
<dbReference type="Pfam" id="PF00069">
    <property type="entry name" value="Pkinase"/>
    <property type="match status" value="1"/>
</dbReference>
<dbReference type="Proteomes" id="UP000288805">
    <property type="component" value="Unassembled WGS sequence"/>
</dbReference>
<name>A0A438J6N0_VITVI</name>
<keyword evidence="1" id="KW-0808">Transferase</keyword>
<evidence type="ECO:0000313" key="10">
    <source>
        <dbReference type="Proteomes" id="UP000288805"/>
    </source>
</evidence>
<dbReference type="GO" id="GO:0005524">
    <property type="term" value="F:ATP binding"/>
    <property type="evidence" value="ECO:0007669"/>
    <property type="project" value="UniProtKB-UniRule"/>
</dbReference>
<dbReference type="Gene3D" id="1.10.510.10">
    <property type="entry name" value="Transferase(Phosphotransferase) domain 1"/>
    <property type="match status" value="1"/>
</dbReference>
<keyword evidence="4 5" id="KW-0067">ATP-binding</keyword>
<dbReference type="AlphaFoldDB" id="A0A438J6N0"/>
<dbReference type="PANTHER" id="PTHR48011:SF18">
    <property type="entry name" value="MITOGEN-ACTIVATED PROTEIN KINASE KINASE KINASE 19-RELATED"/>
    <property type="match status" value="1"/>
</dbReference>
<dbReference type="InterPro" id="IPR011009">
    <property type="entry name" value="Kinase-like_dom_sf"/>
</dbReference>
<dbReference type="InterPro" id="IPR017441">
    <property type="entry name" value="Protein_kinase_ATP_BS"/>
</dbReference>
<evidence type="ECO:0000256" key="6">
    <source>
        <dbReference type="RuleBase" id="RU000304"/>
    </source>
</evidence>
<protein>
    <submittedName>
        <fullName evidence="9">Mitogen-activated protein kinase kinase kinase 17</fullName>
    </submittedName>
</protein>
<dbReference type="GO" id="GO:0004674">
    <property type="term" value="F:protein serine/threonine kinase activity"/>
    <property type="evidence" value="ECO:0007669"/>
    <property type="project" value="UniProtKB-KW"/>
</dbReference>
<evidence type="ECO:0000256" key="3">
    <source>
        <dbReference type="ARBA" id="ARBA00022777"/>
    </source>
</evidence>
<dbReference type="SMART" id="SM00220">
    <property type="entry name" value="S_TKc"/>
    <property type="match status" value="1"/>
</dbReference>
<evidence type="ECO:0000256" key="1">
    <source>
        <dbReference type="ARBA" id="ARBA00022679"/>
    </source>
</evidence>
<dbReference type="PANTHER" id="PTHR48011">
    <property type="entry name" value="CCR4-NOT TRANSCRIPTIONAL COMPLEX SUBUNIT CAF120-RELATED"/>
    <property type="match status" value="1"/>
</dbReference>
<keyword evidence="6" id="KW-0723">Serine/threonine-protein kinase</keyword>
<evidence type="ECO:0000256" key="7">
    <source>
        <dbReference type="SAM" id="MobiDB-lite"/>
    </source>
</evidence>
<evidence type="ECO:0000256" key="2">
    <source>
        <dbReference type="ARBA" id="ARBA00022741"/>
    </source>
</evidence>
<sequence length="276" mass="30515">MEHMITKGILVGVGSSGKVHMAFSNGRLLALKSSCSSCYSSLQKEEEILHRLGHCPDIVDCFGGYSTQEGNGVLVYNLVLEYAPVGSLESLIIRRKSGLLESEVQRFTRMIVRGLRDVHKEGFVHCDLKVDNILVFHSENGGHKVKIADFGHAKRSGREEFSGALGSQHTSDDTPPECSGNGESEAPKDIWSLGCMVVEMFTGKPAWMNCKDVNELAVRMVSWRQVPKVLGNISEDAKDFLRRCLEKDPTERWTAERLLSHPFVAQVPASEVPASQ</sequence>
<feature type="domain" description="Protein kinase" evidence="8">
    <location>
        <begin position="5"/>
        <end position="264"/>
    </location>
</feature>
<evidence type="ECO:0000313" key="9">
    <source>
        <dbReference type="EMBL" id="RVX04566.1"/>
    </source>
</evidence>
<comment type="caution">
    <text evidence="9">The sequence shown here is derived from an EMBL/GenBank/DDBJ whole genome shotgun (WGS) entry which is preliminary data.</text>
</comment>
<feature type="region of interest" description="Disordered" evidence="7">
    <location>
        <begin position="161"/>
        <end position="184"/>
    </location>
</feature>
<dbReference type="InterPro" id="IPR000719">
    <property type="entry name" value="Prot_kinase_dom"/>
</dbReference>
<evidence type="ECO:0000259" key="8">
    <source>
        <dbReference type="PROSITE" id="PS50011"/>
    </source>
</evidence>
<dbReference type="PROSITE" id="PS50011">
    <property type="entry name" value="PROTEIN_KINASE_DOM"/>
    <property type="match status" value="1"/>
</dbReference>